<dbReference type="CDD" id="cd00340">
    <property type="entry name" value="GSH_Peroxidase"/>
    <property type="match status" value="1"/>
</dbReference>
<organism evidence="7 8">
    <name type="scientific">Rhodospirillum rubrum (strain ATCC 11170 / ATH 1.1.1 / DSM 467 / LMG 4362 / NCIMB 8255 / S1)</name>
    <dbReference type="NCBI Taxonomy" id="269796"/>
    <lineage>
        <taxon>Bacteria</taxon>
        <taxon>Pseudomonadati</taxon>
        <taxon>Pseudomonadota</taxon>
        <taxon>Alphaproteobacteria</taxon>
        <taxon>Rhodospirillales</taxon>
        <taxon>Rhodospirillaceae</taxon>
        <taxon>Rhodospirillum</taxon>
    </lineage>
</organism>
<keyword evidence="8" id="KW-1185">Reference proteome</keyword>
<dbReference type="Gene3D" id="3.40.30.10">
    <property type="entry name" value="Glutaredoxin"/>
    <property type="match status" value="1"/>
</dbReference>
<sequence length="195" mass="20450">MEQASKGSGGGDWLIRGVFSLGLALASFGGPASAQAAGAHDYSFPAIDGGTLPLAAWAGHPVLVVNTASECGFTAQYEGLEALWKAYRAKGLIVLGVPSNDFGGQEPGSAAEIKDFCESTFAVDFPLTDKTAVSGARAHPFYAWAKASRPDLSAPRWNFHKYLIAPDGSLAASFSALTDPKDRDLTDAIDKLLEK</sequence>
<dbReference type="Pfam" id="PF00255">
    <property type="entry name" value="GSHPx"/>
    <property type="match status" value="1"/>
</dbReference>
<dbReference type="InterPro" id="IPR029759">
    <property type="entry name" value="GPX_AS"/>
</dbReference>
<evidence type="ECO:0000256" key="1">
    <source>
        <dbReference type="ARBA" id="ARBA00006926"/>
    </source>
</evidence>
<dbReference type="PhylomeDB" id="Q2RT82"/>
<gene>
    <name evidence="7" type="ordered locus">Rru_A1863</name>
</gene>
<dbReference type="Proteomes" id="UP000001929">
    <property type="component" value="Chromosome"/>
</dbReference>
<dbReference type="AlphaFoldDB" id="Q2RT82"/>
<dbReference type="PROSITE" id="PS51355">
    <property type="entry name" value="GLUTATHIONE_PEROXID_3"/>
    <property type="match status" value="1"/>
</dbReference>
<keyword evidence="2 5" id="KW-0575">Peroxidase</keyword>
<evidence type="ECO:0000313" key="8">
    <source>
        <dbReference type="Proteomes" id="UP000001929"/>
    </source>
</evidence>
<dbReference type="RefSeq" id="WP_011389616.1">
    <property type="nucleotide sequence ID" value="NC_007643.1"/>
</dbReference>
<reference evidence="7 8" key="1">
    <citation type="journal article" date="2011" name="Stand. Genomic Sci.">
        <title>Complete genome sequence of Rhodospirillum rubrum type strain (S1).</title>
        <authorList>
            <person name="Munk A.C."/>
            <person name="Copeland A."/>
            <person name="Lucas S."/>
            <person name="Lapidus A."/>
            <person name="Del Rio T.G."/>
            <person name="Barry K."/>
            <person name="Detter J.C."/>
            <person name="Hammon N."/>
            <person name="Israni S."/>
            <person name="Pitluck S."/>
            <person name="Brettin T."/>
            <person name="Bruce D."/>
            <person name="Han C."/>
            <person name="Tapia R."/>
            <person name="Gilna P."/>
            <person name="Schmutz J."/>
            <person name="Larimer F."/>
            <person name="Land M."/>
            <person name="Kyrpides N.C."/>
            <person name="Mavromatis K."/>
            <person name="Richardson P."/>
            <person name="Rohde M."/>
            <person name="Goker M."/>
            <person name="Klenk H.P."/>
            <person name="Zhang Y."/>
            <person name="Roberts G.P."/>
            <person name="Reslewic S."/>
            <person name="Schwartz D.C."/>
        </authorList>
    </citation>
    <scope>NUCLEOTIDE SEQUENCE [LARGE SCALE GENOMIC DNA]</scope>
    <source>
        <strain evidence="8">ATCC 11170 / ATH 1.1.1 / DSM 467 / LMG 4362 / NCIMB 8255 / S1</strain>
    </source>
</reference>
<dbReference type="PANTHER" id="PTHR11592">
    <property type="entry name" value="GLUTATHIONE PEROXIDASE"/>
    <property type="match status" value="1"/>
</dbReference>
<dbReference type="GO" id="GO:0004601">
    <property type="term" value="F:peroxidase activity"/>
    <property type="evidence" value="ECO:0007669"/>
    <property type="project" value="UniProtKB-KW"/>
</dbReference>
<evidence type="ECO:0000256" key="3">
    <source>
        <dbReference type="ARBA" id="ARBA00023002"/>
    </source>
</evidence>
<dbReference type="KEGG" id="rru:Rru_A1863"/>
<dbReference type="GO" id="GO:0034599">
    <property type="term" value="P:cellular response to oxidative stress"/>
    <property type="evidence" value="ECO:0007669"/>
    <property type="project" value="TreeGrafter"/>
</dbReference>
<feature type="signal peptide" evidence="6">
    <location>
        <begin position="1"/>
        <end position="36"/>
    </location>
</feature>
<dbReference type="SUPFAM" id="SSF52833">
    <property type="entry name" value="Thioredoxin-like"/>
    <property type="match status" value="1"/>
</dbReference>
<dbReference type="STRING" id="269796.Rru_A1863"/>
<evidence type="ECO:0000256" key="6">
    <source>
        <dbReference type="SAM" id="SignalP"/>
    </source>
</evidence>
<evidence type="ECO:0000256" key="2">
    <source>
        <dbReference type="ARBA" id="ARBA00022559"/>
    </source>
</evidence>
<dbReference type="EnsemblBacteria" id="ABC22663">
    <property type="protein sequence ID" value="ABC22663"/>
    <property type="gene ID" value="Rru_A1863"/>
</dbReference>
<dbReference type="PATRIC" id="fig|269796.9.peg.1941"/>
<dbReference type="PIRSF" id="PIRSF000303">
    <property type="entry name" value="Glutathion_perox"/>
    <property type="match status" value="1"/>
</dbReference>
<accession>Q2RT82</accession>
<dbReference type="PRINTS" id="PR01011">
    <property type="entry name" value="GLUTPROXDASE"/>
</dbReference>
<dbReference type="PROSITE" id="PS00460">
    <property type="entry name" value="GLUTATHIONE_PEROXID_1"/>
    <property type="match status" value="1"/>
</dbReference>
<dbReference type="eggNOG" id="COG0386">
    <property type="taxonomic scope" value="Bacteria"/>
</dbReference>
<dbReference type="HOGENOM" id="CLU_029507_1_3_5"/>
<dbReference type="InterPro" id="IPR000889">
    <property type="entry name" value="Glutathione_peroxidase"/>
</dbReference>
<feature type="active site" evidence="4">
    <location>
        <position position="71"/>
    </location>
</feature>
<protein>
    <recommendedName>
        <fullName evidence="5">Glutathione peroxidase</fullName>
    </recommendedName>
</protein>
<evidence type="ECO:0000313" key="7">
    <source>
        <dbReference type="EMBL" id="ABC22663.1"/>
    </source>
</evidence>
<evidence type="ECO:0000256" key="4">
    <source>
        <dbReference type="PIRSR" id="PIRSR000303-1"/>
    </source>
</evidence>
<keyword evidence="3 5" id="KW-0560">Oxidoreductase</keyword>
<proteinExistence type="inferred from homology"/>
<name>Q2RT82_RHORT</name>
<dbReference type="PANTHER" id="PTHR11592:SF78">
    <property type="entry name" value="GLUTATHIONE PEROXIDASE"/>
    <property type="match status" value="1"/>
</dbReference>
<dbReference type="InterPro" id="IPR036249">
    <property type="entry name" value="Thioredoxin-like_sf"/>
</dbReference>
<keyword evidence="6" id="KW-0732">Signal</keyword>
<evidence type="ECO:0000256" key="5">
    <source>
        <dbReference type="RuleBase" id="RU000499"/>
    </source>
</evidence>
<comment type="similarity">
    <text evidence="1 5">Belongs to the glutathione peroxidase family.</text>
</comment>
<feature type="chain" id="PRO_5004214831" description="Glutathione peroxidase" evidence="6">
    <location>
        <begin position="37"/>
        <end position="195"/>
    </location>
</feature>
<dbReference type="EMBL" id="CP000230">
    <property type="protein sequence ID" value="ABC22663.1"/>
    <property type="molecule type" value="Genomic_DNA"/>
</dbReference>